<protein>
    <recommendedName>
        <fullName evidence="5">Peptidase M11 gametolysin domain-containing protein</fullName>
    </recommendedName>
</protein>
<dbReference type="EMBL" id="JALLBG020000186">
    <property type="protein sequence ID" value="KAL3760446.1"/>
    <property type="molecule type" value="Genomic_DNA"/>
</dbReference>
<feature type="compositionally biased region" description="Low complexity" evidence="1">
    <location>
        <begin position="519"/>
        <end position="540"/>
    </location>
</feature>
<feature type="chain" id="PRO_5044801454" description="Peptidase M11 gametolysin domain-containing protein" evidence="2">
    <location>
        <begin position="23"/>
        <end position="937"/>
    </location>
</feature>
<reference evidence="3 4" key="1">
    <citation type="submission" date="2024-10" db="EMBL/GenBank/DDBJ databases">
        <title>Updated reference genomes for cyclostephanoid diatoms.</title>
        <authorList>
            <person name="Roberts W.R."/>
            <person name="Alverson A.J."/>
        </authorList>
    </citation>
    <scope>NUCLEOTIDE SEQUENCE [LARGE SCALE GENOMIC DNA]</scope>
    <source>
        <strain evidence="3 4">AJA232-27</strain>
    </source>
</reference>
<organism evidence="3 4">
    <name type="scientific">Discostella pseudostelligera</name>
    <dbReference type="NCBI Taxonomy" id="259834"/>
    <lineage>
        <taxon>Eukaryota</taxon>
        <taxon>Sar</taxon>
        <taxon>Stramenopiles</taxon>
        <taxon>Ochrophyta</taxon>
        <taxon>Bacillariophyta</taxon>
        <taxon>Coscinodiscophyceae</taxon>
        <taxon>Thalassiosirophycidae</taxon>
        <taxon>Stephanodiscales</taxon>
        <taxon>Stephanodiscaceae</taxon>
        <taxon>Discostella</taxon>
    </lineage>
</organism>
<feature type="signal peptide" evidence="2">
    <location>
        <begin position="1"/>
        <end position="22"/>
    </location>
</feature>
<keyword evidence="2" id="KW-0732">Signal</keyword>
<evidence type="ECO:0008006" key="5">
    <source>
        <dbReference type="Google" id="ProtNLM"/>
    </source>
</evidence>
<accession>A0ABD3MES8</accession>
<proteinExistence type="predicted"/>
<evidence type="ECO:0000313" key="3">
    <source>
        <dbReference type="EMBL" id="KAL3760446.1"/>
    </source>
</evidence>
<sequence length="937" mass="99047">MMAIRNAFRAALLAVCAGLSVAGTDTERRLYSTDVCVSVIAIAGSPDPRYLQAGILADDMTNLVSDNTMEEEFVCELESGKTVPIKGTDTQMKSMKQLLNSGELISAETTIGIADDQIVNDGDSSVYLPSGDIVLAPRNEIQMSIQARRKMLKGAAAVSEKRDRKLVEFEGTQAFLVVRVTDSAGRAHPDSAAMISDNIFGTSGDPLNLKTQMAACSFNKLRITNTYSVDISKHLDAPGVININIPIQLSGNGKQAVRDAIVLATERKLGFSLPGPFDHVMYVLEDCYVECGWAAYAYVNSWLSIYQSDNYKYVGVQMHEIGHNLNMAHSGGLDGQTYTDHTCLMGNPYYTDDSGIMCYNAAKNFQMAIGNGSWYNGNAAATVVWDSGTVAGTSWAGTIIGIADYENNPNSRPVVVKIESGTADDLFVGFNRARGINSQTKAAPDQVTVHLAGNDGVGYATSFLKATLSQGTSYTVPNWRGSGVNLVIQVKEINLSSTPGYAGIQISFGNPVVAPTMKPTIKATPKPTKVPTMPPSTVKPTPIPVAAASTKPPTRTPTRNPTSKPSISPTSKPSTAIPVGTCGNSVCSISEGSSTCPLDCAAKELLTTFDFSLGSKGNMFTVKALRDISVTSLVLNSVARGAGSVKVYTRNGSYRGYELSSQGWTLVHSNSTVTHSGRGQPTEIGAFKSTVTVKSGATQSFFVTSSIGLAYNAGTEEGALLKKDGAVIIYEGVGTTDEFSGSVLSPRTFGGVLRYDALKTVPDVCGDSKCSGRESSVSCPADCADKELLTSFDFSLGSSGNMFSIKALRDISVTSLVLNSVGRGDGAVKVYTRVGGYRGYELSSEGWTLVYSNSAVTHAGRGQPTEIGAFSSAVSIYNGVTQSFLVTSSIGLAYSAGTEEGAPLVNDDSVIIYQGIGTTDEFSGSVHSPRVFSGIMR</sequence>
<dbReference type="SUPFAM" id="SSF55486">
    <property type="entry name" value="Metalloproteases ('zincins'), catalytic domain"/>
    <property type="match status" value="1"/>
</dbReference>
<comment type="caution">
    <text evidence="3">The sequence shown here is derived from an EMBL/GenBank/DDBJ whole genome shotgun (WGS) entry which is preliminary data.</text>
</comment>
<dbReference type="Proteomes" id="UP001530293">
    <property type="component" value="Unassembled WGS sequence"/>
</dbReference>
<feature type="compositionally biased region" description="Low complexity" evidence="1">
    <location>
        <begin position="549"/>
        <end position="575"/>
    </location>
</feature>
<keyword evidence="4" id="KW-1185">Reference proteome</keyword>
<gene>
    <name evidence="3" type="ORF">ACHAWU_005981</name>
</gene>
<dbReference type="PANTHER" id="PTHR33683">
    <property type="entry name" value="1, PUTATIVE-RELATED"/>
    <property type="match status" value="1"/>
</dbReference>
<evidence type="ECO:0000313" key="4">
    <source>
        <dbReference type="Proteomes" id="UP001530293"/>
    </source>
</evidence>
<evidence type="ECO:0000256" key="2">
    <source>
        <dbReference type="SAM" id="SignalP"/>
    </source>
</evidence>
<name>A0ABD3MES8_9STRA</name>
<dbReference type="AlphaFoldDB" id="A0ABD3MES8"/>
<dbReference type="PANTHER" id="PTHR33683:SF46">
    <property type="entry name" value="SUSHI DOMAIN-CONTAINING PROTEIN"/>
    <property type="match status" value="1"/>
</dbReference>
<evidence type="ECO:0000256" key="1">
    <source>
        <dbReference type="SAM" id="MobiDB-lite"/>
    </source>
</evidence>
<feature type="region of interest" description="Disordered" evidence="1">
    <location>
        <begin position="519"/>
        <end position="575"/>
    </location>
</feature>